<evidence type="ECO:0000313" key="1">
    <source>
        <dbReference type="EMBL" id="XBY46465.1"/>
    </source>
</evidence>
<name>A0AAU7XE90_9HYPH</name>
<reference evidence="1" key="1">
    <citation type="submission" date="2024-06" db="EMBL/GenBank/DDBJ databases">
        <title>Methylostella associata gen. nov., sp. nov., a novel Ancalomicrobiaceae-affiliated facultatively methylotrophic bacteria that feed on methanotrophs of the genus Methylococcus.</title>
        <authorList>
            <person name="Saltykova V."/>
            <person name="Danilova O.V."/>
            <person name="Oshkin I.Y."/>
            <person name="Belova S.E."/>
            <person name="Pimenov N.V."/>
            <person name="Dedysh S.N."/>
        </authorList>
    </citation>
    <scope>NUCLEOTIDE SEQUENCE</scope>
    <source>
        <strain evidence="1">S20</strain>
    </source>
</reference>
<organism evidence="1">
    <name type="scientific">Methyloraptor flagellatus</name>
    <dbReference type="NCBI Taxonomy" id="3162530"/>
    <lineage>
        <taxon>Bacteria</taxon>
        <taxon>Pseudomonadati</taxon>
        <taxon>Pseudomonadota</taxon>
        <taxon>Alphaproteobacteria</taxon>
        <taxon>Hyphomicrobiales</taxon>
        <taxon>Ancalomicrobiaceae</taxon>
        <taxon>Methyloraptor</taxon>
    </lineage>
</organism>
<gene>
    <name evidence="1" type="ORF">ABS361_09740</name>
</gene>
<proteinExistence type="predicted"/>
<dbReference type="EMBL" id="CP158568">
    <property type="protein sequence ID" value="XBY46465.1"/>
    <property type="molecule type" value="Genomic_DNA"/>
</dbReference>
<protein>
    <submittedName>
        <fullName evidence="1">Uncharacterized protein</fullName>
    </submittedName>
</protein>
<dbReference type="AlphaFoldDB" id="A0AAU7XE90"/>
<dbReference type="RefSeq" id="WP_407051560.1">
    <property type="nucleotide sequence ID" value="NZ_CP158568.1"/>
</dbReference>
<dbReference type="KEGG" id="mflg:ABS361_09740"/>
<accession>A0AAU7XE90</accession>
<sequence length="112" mass="12765">MEHQRTGCHQKTNPRRLYRRLVGSAGLIVATLASGDAWAGCMMQRQCRPAYRNEQVIRYQQQCNTFYFAGRRQTSCQNVPVRTIQPVAYQDCSQVVRVCNDLGSLIGGGRRR</sequence>